<dbReference type="InterPro" id="IPR056164">
    <property type="entry name" value="Beta-prop_ELP1_1st"/>
</dbReference>
<dbReference type="OrthoDB" id="40048at2759"/>
<evidence type="ECO:0000256" key="7">
    <source>
        <dbReference type="SAM" id="Coils"/>
    </source>
</evidence>
<evidence type="ECO:0000256" key="6">
    <source>
        <dbReference type="ARBA" id="ARBA00029535"/>
    </source>
</evidence>
<feature type="coiled-coil region" evidence="7">
    <location>
        <begin position="1242"/>
        <end position="1276"/>
    </location>
</feature>
<dbReference type="PANTHER" id="PTHR12747">
    <property type="entry name" value="ELONGATOR COMPLEX PROTEIN 1"/>
    <property type="match status" value="1"/>
</dbReference>
<comment type="pathway">
    <text evidence="2">tRNA modification; 5-methoxycarbonylmethyl-2-thiouridine-tRNA biosynthesis.</text>
</comment>
<evidence type="ECO:0000259" key="13">
    <source>
        <dbReference type="Pfam" id="PF23936"/>
    </source>
</evidence>
<keyword evidence="15" id="KW-1185">Reference proteome</keyword>
<evidence type="ECO:0000256" key="2">
    <source>
        <dbReference type="ARBA" id="ARBA00005043"/>
    </source>
</evidence>
<keyword evidence="5" id="KW-0819">tRNA processing</keyword>
<feature type="compositionally biased region" description="Basic residues" evidence="8">
    <location>
        <begin position="1329"/>
        <end position="1345"/>
    </location>
</feature>
<dbReference type="InterPro" id="IPR056167">
    <property type="entry name" value="A-sol_ELP1"/>
</dbReference>
<evidence type="ECO:0000256" key="8">
    <source>
        <dbReference type="SAM" id="MobiDB-lite"/>
    </source>
</evidence>
<comment type="subcellular location">
    <subcellularLocation>
        <location evidence="1">Cytoplasm</location>
    </subcellularLocation>
</comment>
<comment type="caution">
    <text evidence="14">The sequence shown here is derived from an EMBL/GenBank/DDBJ whole genome shotgun (WGS) entry which is preliminary data.</text>
</comment>
<dbReference type="InterPro" id="IPR015943">
    <property type="entry name" value="WD40/YVTN_repeat-like_dom_sf"/>
</dbReference>
<feature type="domain" description="ELP1 first N-terminal beta-propeller" evidence="9">
    <location>
        <begin position="72"/>
        <end position="170"/>
    </location>
</feature>
<keyword evidence="7" id="KW-0175">Coiled coil</keyword>
<dbReference type="Proteomes" id="UP000239899">
    <property type="component" value="Unassembled WGS sequence"/>
</dbReference>
<dbReference type="GO" id="GO:0002926">
    <property type="term" value="P:tRNA wobble base 5-methoxycarbonylmethyl-2-thiouridinylation"/>
    <property type="evidence" value="ECO:0007669"/>
    <property type="project" value="TreeGrafter"/>
</dbReference>
<feature type="compositionally biased region" description="Low complexity" evidence="8">
    <location>
        <begin position="1316"/>
        <end position="1328"/>
    </location>
</feature>
<feature type="domain" description="ELP1 alpha-solenoid" evidence="12">
    <location>
        <begin position="922"/>
        <end position="1035"/>
    </location>
</feature>
<name>A0A2P6TB42_CHLSO</name>
<evidence type="ECO:0000259" key="10">
    <source>
        <dbReference type="Pfam" id="PF23797"/>
    </source>
</evidence>
<evidence type="ECO:0000256" key="1">
    <source>
        <dbReference type="ARBA" id="ARBA00004496"/>
    </source>
</evidence>
<dbReference type="Gene3D" id="2.130.10.10">
    <property type="entry name" value="YVTN repeat-like/Quinoprotein amine dehydrogenase"/>
    <property type="match status" value="1"/>
</dbReference>
<dbReference type="EMBL" id="LHPG02000029">
    <property type="protein sequence ID" value="PRW05768.1"/>
    <property type="molecule type" value="Genomic_DNA"/>
</dbReference>
<evidence type="ECO:0000259" key="9">
    <source>
        <dbReference type="Pfam" id="PF04762"/>
    </source>
</evidence>
<proteinExistence type="inferred from homology"/>
<sequence>MRNLHCCKDTRQQLPLPVELGDVTHFAVDSDGGVLYVAGSGLGVAAYRAADCEMLWCADLRASLEAAGSAAPPSGAAVAACDWVPELDALCLALSSGELLLLDAAQQAVVARSGAGAAAVEEVGAVDGGLAAAAWSPDGELLVLVTGTAQLLLMNKNWELLAEVPLLQQKEGPAETAADPAPEQPPHLALGSVSITWRGDGRYFATASLDAAGAPTATLRIWERDTAELHSHGQPESAAAALLPAAAWQPNGRHLYVAAARRQEGGEAAAAPYAVLTSDEAEQARQAAAEGIAHVGAWKRELRRRQLARAAASGAVEPEASVLLFECNGLQHGSFELPPAELDGCAIEQLDWSPNSEFLAVVLSEADEDGLPQQVLQLWHRSNWHWYCKAERRSRCCAALHAAWDAAAAGSDLLLHLVTAEGDYQQLQFSRQPTVSAGGTAVVVDGASLLITPLRHTVVPPPMCAVTAALPASVNCLAVRDFGDCEAIAAVLSDGSLALLSSVEDDLWEDTLEEQLEAQPWDRPCQPRLLPQRLALESPTLEAAAATGASAVQLATWVAEDRLLLVAGIDNSSSELLVELAVDAAAGTAREVAAIDSGVPPLLACCSRPGPGGGALLQQHSGALLLYTPGGTLRTLPAAACFPCGCQQMAATPPAVAEQAGSSTPAAFGLSARGQLYWGGRQLAADVTSFAVRRSGPGGAFLLFTTRQHQLHTVSLASLVDGSAAGLLVGGGAAAAGQPAAQQPPAAANATQGFRAAMKAAMRPAGAAGAGAAGGVNVRSIEQNALLVAVPPDDVQAILQMPRGNLEAIKPRSLVLPAVAAALDVGDYAEAWDLATVNRLDLNVLADYRWPRFLGQADAFVAQVPGDQDIADLLSALDEGSTAAPGGLYAAALPAAPASGTAAGGAEQADIEPDSAAAGAAAAEEPSSSKVAAVCAAVRAALERRDKARYLRAILTSHAKCGQLEAALALVQAAKEEELAGRQPEGAPTAEDGLKHLLLFISDDTLYRAALGMYELELAYMVVAHAQQKDPGEYLLELQRFAEVADPHLRRHAIDMHLRRWESALRNLLAAGDEHFGAALELARDKGLLRQLLQLQQGKPERLAEAYAAYGDVLESKGLHEDAGLAYVAAGQTDRAISAYRSAGQWRMAFALAAKAGWPAEQQQRMAAGLAEDLAAMGRAADAAALTLQCLQDVDSAVLLLTQGKEWREALRVAYSHSRPDLVDTLVAPQAAQAAAAALEDINENIERVAKYGQRLAQLRERRAAMEAALEAAAVESGLPSRQQPEDLFDDTESVADSMISGLSIYTDHTHTGATSVASSSISASTVGGKKRAKKPGKGKSKSGRIRQGSPQEEQQLAEHLLGLAPHSALCAEVGQLAELLVLLGHPSDAALLQQRLALLVQQQAAAAADVLAHPPPALALALPLPQARALASSAGPAAAAAVASTLAGMPSVALQQRVAASEAAVREAHWKWDILRDAEGGSGAVKAAK</sequence>
<evidence type="ECO:0000256" key="3">
    <source>
        <dbReference type="ARBA" id="ARBA00006086"/>
    </source>
</evidence>
<feature type="domain" description="ELP1 alpha-solenoid" evidence="12">
    <location>
        <begin position="812"/>
        <end position="883"/>
    </location>
</feature>
<organism evidence="14 15">
    <name type="scientific">Chlorella sorokiniana</name>
    <name type="common">Freshwater green alga</name>
    <dbReference type="NCBI Taxonomy" id="3076"/>
    <lineage>
        <taxon>Eukaryota</taxon>
        <taxon>Viridiplantae</taxon>
        <taxon>Chlorophyta</taxon>
        <taxon>core chlorophytes</taxon>
        <taxon>Trebouxiophyceae</taxon>
        <taxon>Chlorellales</taxon>
        <taxon>Chlorellaceae</taxon>
        <taxon>Chlorella clade</taxon>
        <taxon>Chlorella</taxon>
    </lineage>
</organism>
<keyword evidence="4" id="KW-0963">Cytoplasm</keyword>
<feature type="region of interest" description="Disordered" evidence="8">
    <location>
        <begin position="1316"/>
        <end position="1351"/>
    </location>
</feature>
<dbReference type="GO" id="GO:0000049">
    <property type="term" value="F:tRNA binding"/>
    <property type="evidence" value="ECO:0007669"/>
    <property type="project" value="TreeGrafter"/>
</dbReference>
<dbReference type="InterPro" id="IPR006849">
    <property type="entry name" value="Elp1"/>
</dbReference>
<dbReference type="Pfam" id="PF23797">
    <property type="entry name" value="Beta-prop_ELP1_2nd"/>
    <property type="match status" value="1"/>
</dbReference>
<dbReference type="GO" id="GO:0033588">
    <property type="term" value="C:elongator holoenzyme complex"/>
    <property type="evidence" value="ECO:0007669"/>
    <property type="project" value="InterPro"/>
</dbReference>
<dbReference type="Pfam" id="PF23925">
    <property type="entry name" value="A-sol_ELP1"/>
    <property type="match status" value="2"/>
</dbReference>
<feature type="domain" description="ELP1 three-helical bundle" evidence="13">
    <location>
        <begin position="1221"/>
        <end position="1403"/>
    </location>
</feature>
<dbReference type="PANTHER" id="PTHR12747:SF0">
    <property type="entry name" value="ELONGATOR COMPLEX PROTEIN 1"/>
    <property type="match status" value="1"/>
</dbReference>
<evidence type="ECO:0000259" key="12">
    <source>
        <dbReference type="Pfam" id="PF23925"/>
    </source>
</evidence>
<feature type="domain" description="ELP1 TPR" evidence="11">
    <location>
        <begin position="1050"/>
        <end position="1212"/>
    </location>
</feature>
<feature type="domain" description="ELP1 N-terminal second beta-propeller" evidence="10">
    <location>
        <begin position="443"/>
        <end position="722"/>
    </location>
</feature>
<dbReference type="Pfam" id="PF23936">
    <property type="entry name" value="HB_ELP1"/>
    <property type="match status" value="1"/>
</dbReference>
<dbReference type="PIRSF" id="PIRSF017233">
    <property type="entry name" value="IKAP"/>
    <property type="match status" value="1"/>
</dbReference>
<dbReference type="GO" id="GO:0005829">
    <property type="term" value="C:cytosol"/>
    <property type="evidence" value="ECO:0007669"/>
    <property type="project" value="TreeGrafter"/>
</dbReference>
<dbReference type="Pfam" id="PF04762">
    <property type="entry name" value="Beta-prop_ELP1_1st"/>
    <property type="match status" value="2"/>
</dbReference>
<evidence type="ECO:0000256" key="4">
    <source>
        <dbReference type="ARBA" id="ARBA00022490"/>
    </source>
</evidence>
<comment type="similarity">
    <text evidence="3">Belongs to the ELP1/IKA1 family.</text>
</comment>
<dbReference type="STRING" id="3076.A0A2P6TB42"/>
<feature type="domain" description="ELP1 first N-terminal beta-propeller" evidence="9">
    <location>
        <begin position="191"/>
        <end position="405"/>
    </location>
</feature>
<dbReference type="InterPro" id="IPR056169">
    <property type="entry name" value="HB_ELP1"/>
</dbReference>
<dbReference type="UniPathway" id="UPA00988"/>
<evidence type="ECO:0000313" key="15">
    <source>
        <dbReference type="Proteomes" id="UP000239899"/>
    </source>
</evidence>
<dbReference type="Pfam" id="PF23878">
    <property type="entry name" value="TPR_ELP1"/>
    <property type="match status" value="1"/>
</dbReference>
<dbReference type="InterPro" id="IPR056165">
    <property type="entry name" value="Beta-prop_ELP1_2nd"/>
</dbReference>
<evidence type="ECO:0000259" key="11">
    <source>
        <dbReference type="Pfam" id="PF23878"/>
    </source>
</evidence>
<evidence type="ECO:0000313" key="14">
    <source>
        <dbReference type="EMBL" id="PRW05768.1"/>
    </source>
</evidence>
<evidence type="ECO:0000256" key="5">
    <source>
        <dbReference type="ARBA" id="ARBA00022694"/>
    </source>
</evidence>
<dbReference type="InterPro" id="IPR056166">
    <property type="entry name" value="TPR_ELP1"/>
</dbReference>
<feature type="region of interest" description="Disordered" evidence="8">
    <location>
        <begin position="902"/>
        <end position="922"/>
    </location>
</feature>
<protein>
    <recommendedName>
        <fullName evidence="6">Elongator complex protein 1</fullName>
    </recommendedName>
</protein>
<dbReference type="SUPFAM" id="SSF82171">
    <property type="entry name" value="DPP6 N-terminal domain-like"/>
    <property type="match status" value="1"/>
</dbReference>
<gene>
    <name evidence="14" type="ORF">C2E21_9515</name>
</gene>
<accession>A0A2P6TB42</accession>
<reference evidence="14 15" key="1">
    <citation type="journal article" date="2018" name="Plant J.">
        <title>Genome sequences of Chlorella sorokiniana UTEX 1602 and Micractinium conductrix SAG 241.80: implications to maltose excretion by a green alga.</title>
        <authorList>
            <person name="Arriola M.B."/>
            <person name="Velmurugan N."/>
            <person name="Zhang Y."/>
            <person name="Plunkett M.H."/>
            <person name="Hondzo H."/>
            <person name="Barney B.M."/>
        </authorList>
    </citation>
    <scope>NUCLEOTIDE SEQUENCE [LARGE SCALE GENOMIC DNA]</scope>
    <source>
        <strain evidence="15">UTEX 1602</strain>
    </source>
</reference>